<name>A0AAV1TAK3_9STRA</name>
<comment type="caution">
    <text evidence="1">The sequence shown here is derived from an EMBL/GenBank/DDBJ whole genome shotgun (WGS) entry which is preliminary data.</text>
</comment>
<dbReference type="EMBL" id="CAKLBY020000032">
    <property type="protein sequence ID" value="CAK7907574.1"/>
    <property type="molecule type" value="Genomic_DNA"/>
</dbReference>
<dbReference type="AlphaFoldDB" id="A0AAV1TAK3"/>
<dbReference type="Proteomes" id="UP001162060">
    <property type="component" value="Unassembled WGS sequence"/>
</dbReference>
<reference evidence="1" key="1">
    <citation type="submission" date="2024-01" db="EMBL/GenBank/DDBJ databases">
        <authorList>
            <person name="Webb A."/>
        </authorList>
    </citation>
    <scope>NUCLEOTIDE SEQUENCE</scope>
    <source>
        <strain evidence="1">Pm1</strain>
    </source>
</reference>
<dbReference type="EMBL" id="CAKLBY020000308">
    <property type="protein sequence ID" value="CAK7944495.1"/>
    <property type="molecule type" value="Genomic_DNA"/>
</dbReference>
<gene>
    <name evidence="2" type="ORF">PM001_LOCUS29645</name>
    <name evidence="1" type="ORF">PM001_LOCUS3562</name>
</gene>
<organism evidence="1 3">
    <name type="scientific">Peronospora matthiolae</name>
    <dbReference type="NCBI Taxonomy" id="2874970"/>
    <lineage>
        <taxon>Eukaryota</taxon>
        <taxon>Sar</taxon>
        <taxon>Stramenopiles</taxon>
        <taxon>Oomycota</taxon>
        <taxon>Peronosporomycetes</taxon>
        <taxon>Peronosporales</taxon>
        <taxon>Peronosporaceae</taxon>
        <taxon>Peronospora</taxon>
    </lineage>
</organism>
<sequence>MEKLRARDGQVGDQRKTRLVGSILEAEQVSWDEEHPRGDPVS</sequence>
<evidence type="ECO:0000313" key="1">
    <source>
        <dbReference type="EMBL" id="CAK7907574.1"/>
    </source>
</evidence>
<accession>A0AAV1TAK3</accession>
<evidence type="ECO:0000313" key="2">
    <source>
        <dbReference type="EMBL" id="CAK7944495.1"/>
    </source>
</evidence>
<proteinExistence type="predicted"/>
<protein>
    <submittedName>
        <fullName evidence="1">Uncharacterized protein</fullName>
    </submittedName>
</protein>
<evidence type="ECO:0000313" key="3">
    <source>
        <dbReference type="Proteomes" id="UP001162060"/>
    </source>
</evidence>